<name>A0A2P2MQQ5_RHIMU</name>
<protein>
    <submittedName>
        <fullName evidence="1">Uncharacterized protein</fullName>
    </submittedName>
</protein>
<dbReference type="AlphaFoldDB" id="A0A2P2MQQ5"/>
<organism evidence="1">
    <name type="scientific">Rhizophora mucronata</name>
    <name type="common">Asiatic mangrove</name>
    <dbReference type="NCBI Taxonomy" id="61149"/>
    <lineage>
        <taxon>Eukaryota</taxon>
        <taxon>Viridiplantae</taxon>
        <taxon>Streptophyta</taxon>
        <taxon>Embryophyta</taxon>
        <taxon>Tracheophyta</taxon>
        <taxon>Spermatophyta</taxon>
        <taxon>Magnoliopsida</taxon>
        <taxon>eudicotyledons</taxon>
        <taxon>Gunneridae</taxon>
        <taxon>Pentapetalae</taxon>
        <taxon>rosids</taxon>
        <taxon>fabids</taxon>
        <taxon>Malpighiales</taxon>
        <taxon>Rhizophoraceae</taxon>
        <taxon>Rhizophora</taxon>
    </lineage>
</organism>
<dbReference type="EMBL" id="GGEC01052066">
    <property type="protein sequence ID" value="MBX32550.1"/>
    <property type="molecule type" value="Transcribed_RNA"/>
</dbReference>
<proteinExistence type="predicted"/>
<sequence>MVGAIFALTGVSIISCKSVCVPLRL</sequence>
<reference evidence="1" key="1">
    <citation type="submission" date="2018-02" db="EMBL/GenBank/DDBJ databases">
        <title>Rhizophora mucronata_Transcriptome.</title>
        <authorList>
            <person name="Meera S.P."/>
            <person name="Sreeshan A."/>
            <person name="Augustine A."/>
        </authorList>
    </citation>
    <scope>NUCLEOTIDE SEQUENCE</scope>
    <source>
        <tissue evidence="1">Leaf</tissue>
    </source>
</reference>
<evidence type="ECO:0000313" key="1">
    <source>
        <dbReference type="EMBL" id="MBX32550.1"/>
    </source>
</evidence>
<accession>A0A2P2MQQ5</accession>